<dbReference type="EMBL" id="JAWWNJ010000026">
    <property type="protein sequence ID" value="KAK7030031.1"/>
    <property type="molecule type" value="Genomic_DNA"/>
</dbReference>
<dbReference type="Proteomes" id="UP001362999">
    <property type="component" value="Unassembled WGS sequence"/>
</dbReference>
<organism evidence="2 3">
    <name type="scientific">Favolaschia claudopus</name>
    <dbReference type="NCBI Taxonomy" id="2862362"/>
    <lineage>
        <taxon>Eukaryota</taxon>
        <taxon>Fungi</taxon>
        <taxon>Dikarya</taxon>
        <taxon>Basidiomycota</taxon>
        <taxon>Agaricomycotina</taxon>
        <taxon>Agaricomycetes</taxon>
        <taxon>Agaricomycetidae</taxon>
        <taxon>Agaricales</taxon>
        <taxon>Marasmiineae</taxon>
        <taxon>Mycenaceae</taxon>
        <taxon>Favolaschia</taxon>
    </lineage>
</organism>
<feature type="region of interest" description="Disordered" evidence="1">
    <location>
        <begin position="344"/>
        <end position="366"/>
    </location>
</feature>
<dbReference type="AlphaFoldDB" id="A0AAW0BUZ8"/>
<name>A0AAW0BUZ8_9AGAR</name>
<proteinExistence type="predicted"/>
<comment type="caution">
    <text evidence="2">The sequence shown here is derived from an EMBL/GenBank/DDBJ whole genome shotgun (WGS) entry which is preliminary data.</text>
</comment>
<feature type="compositionally biased region" description="Low complexity" evidence="1">
    <location>
        <begin position="251"/>
        <end position="264"/>
    </location>
</feature>
<feature type="region of interest" description="Disordered" evidence="1">
    <location>
        <begin position="237"/>
        <end position="264"/>
    </location>
</feature>
<evidence type="ECO:0000313" key="3">
    <source>
        <dbReference type="Proteomes" id="UP001362999"/>
    </source>
</evidence>
<evidence type="ECO:0000313" key="2">
    <source>
        <dbReference type="EMBL" id="KAK7030031.1"/>
    </source>
</evidence>
<evidence type="ECO:0000256" key="1">
    <source>
        <dbReference type="SAM" id="MobiDB-lite"/>
    </source>
</evidence>
<accession>A0AAW0BUZ8</accession>
<sequence>MADPYTLDFIWSKYTISPHPEIGMDSLHQTCSSLTKHVLLPSHISLLHGGFVLHPELVEVIQNVVPALGQLLYVALPHIGLYGAHTFAHDELRILGNLTGLLATQNQVILHWVLLLDKIYGAMMDLKATCYGHPVSTSQRPSRLGSFIESLPVKLRLKLPQALLVRFDVSSEDRLVERIQPTVSTPPLPLAASRVIAPKVVELGGQRRDVGQEPEGGKGFISLYDRIQQLKRERLANPKGDEKQPLQLACSTSSPLSPPSTLTSKTAFIPSAPISDEAVNVSSSRDSGSVWASALTPLIVASASEGVVVAKADDALISLDDTLKLHVHPCMNDDLDKCKNMSAESNEIQNGSSLTSNSSSPFAAPSHDAVEQHALVDTELRYRTARIPDTSAESGKRFNMEIRTTDGADSLCGALKGSFVERHEIADALTTQRKKKKTIVSIKSREQQKDLLLTSPSFASSFPPPQLGVKQVMDGILT</sequence>
<keyword evidence="3" id="KW-1185">Reference proteome</keyword>
<protein>
    <submittedName>
        <fullName evidence="2">Uncharacterized protein</fullName>
    </submittedName>
</protein>
<gene>
    <name evidence="2" type="ORF">R3P38DRAFT_2775469</name>
</gene>
<reference evidence="2 3" key="1">
    <citation type="journal article" date="2024" name="J Genomics">
        <title>Draft genome sequencing and assembly of Favolaschia claudopus CIRM-BRFM 2984 isolated from oak limbs.</title>
        <authorList>
            <person name="Navarro D."/>
            <person name="Drula E."/>
            <person name="Chaduli D."/>
            <person name="Cazenave R."/>
            <person name="Ahrendt S."/>
            <person name="Wang J."/>
            <person name="Lipzen A."/>
            <person name="Daum C."/>
            <person name="Barry K."/>
            <person name="Grigoriev I.V."/>
            <person name="Favel A."/>
            <person name="Rosso M.N."/>
            <person name="Martin F."/>
        </authorList>
    </citation>
    <scope>NUCLEOTIDE SEQUENCE [LARGE SCALE GENOMIC DNA]</scope>
    <source>
        <strain evidence="2 3">CIRM-BRFM 2984</strain>
    </source>
</reference>